<dbReference type="EMBL" id="HBGZ01015047">
    <property type="protein sequence ID" value="CAD9602189.1"/>
    <property type="molecule type" value="Transcribed_RNA"/>
</dbReference>
<protein>
    <submittedName>
        <fullName evidence="2">Uncharacterized protein</fullName>
    </submittedName>
</protein>
<feature type="region of interest" description="Disordered" evidence="1">
    <location>
        <begin position="30"/>
        <end position="63"/>
    </location>
</feature>
<evidence type="ECO:0000313" key="2">
    <source>
        <dbReference type="EMBL" id="CAD9602189.1"/>
    </source>
</evidence>
<gene>
    <name evidence="2" type="ORF">SMAR0320_LOCUS10729</name>
    <name evidence="3" type="ORF">SMAR0320_LOCUS10730</name>
</gene>
<reference evidence="2" key="1">
    <citation type="submission" date="2021-01" db="EMBL/GenBank/DDBJ databases">
        <authorList>
            <person name="Corre E."/>
            <person name="Pelletier E."/>
            <person name="Niang G."/>
            <person name="Scheremetjew M."/>
            <person name="Finn R."/>
            <person name="Kale V."/>
            <person name="Holt S."/>
            <person name="Cochrane G."/>
            <person name="Meng A."/>
            <person name="Brown T."/>
            <person name="Cohen L."/>
        </authorList>
    </citation>
    <scope>NUCLEOTIDE SEQUENCE</scope>
    <source>
        <strain evidence="2">SM1012Den-03</strain>
    </source>
</reference>
<evidence type="ECO:0000313" key="3">
    <source>
        <dbReference type="EMBL" id="CAD9602195.1"/>
    </source>
</evidence>
<dbReference type="AlphaFoldDB" id="A0A6U3VRQ5"/>
<dbReference type="EMBL" id="HBGZ01015049">
    <property type="protein sequence ID" value="CAD9602195.1"/>
    <property type="molecule type" value="Transcribed_RNA"/>
</dbReference>
<proteinExistence type="predicted"/>
<accession>A0A6U3VRQ5</accession>
<evidence type="ECO:0000256" key="1">
    <source>
        <dbReference type="SAM" id="MobiDB-lite"/>
    </source>
</evidence>
<organism evidence="2">
    <name type="scientific">Skeletonema marinoi</name>
    <dbReference type="NCBI Taxonomy" id="267567"/>
    <lineage>
        <taxon>Eukaryota</taxon>
        <taxon>Sar</taxon>
        <taxon>Stramenopiles</taxon>
        <taxon>Ochrophyta</taxon>
        <taxon>Bacillariophyta</taxon>
        <taxon>Coscinodiscophyceae</taxon>
        <taxon>Thalassiosirophycidae</taxon>
        <taxon>Thalassiosirales</taxon>
        <taxon>Skeletonemataceae</taxon>
        <taxon>Skeletonema</taxon>
        <taxon>Skeletonema marinoi-dohrnii complex</taxon>
    </lineage>
</organism>
<name>A0A6U3VRQ5_9STRA</name>
<sequence>MILKNQEKILKNQEYMMAWMETANHIVPDEHSPLKRKAPPAPTFTTDDSSASKKAKTAPVDVNEEMSSTKVEINWRICGEKGPAEFVKDVLTERIDVAGKHFIPASASDTKSVKDRLRALRWKGKTVFMHLVKYVSDDDKVYFDWRRLPPLSKREERDKWLNKMMDVVGKAALLLVKTNVYQYLQAKDEYTEKKFKSKFRNTQMKISALGGLISDRNTAVNKKKK</sequence>